<gene>
    <name evidence="7" type="primary">rplV_2</name>
    <name evidence="7" type="ORF">NCTC10975_05404</name>
</gene>
<evidence type="ECO:0000256" key="4">
    <source>
        <dbReference type="ARBA" id="ARBA00035480"/>
    </source>
</evidence>
<evidence type="ECO:0000256" key="2">
    <source>
        <dbReference type="ARBA" id="ARBA00022980"/>
    </source>
</evidence>
<dbReference type="GO" id="GO:0006412">
    <property type="term" value="P:translation"/>
    <property type="evidence" value="ECO:0007669"/>
    <property type="project" value="InterPro"/>
</dbReference>
<name>A0A2X2CGJ2_PROMI</name>
<dbReference type="Proteomes" id="UP000251485">
    <property type="component" value="Unassembled WGS sequence"/>
</dbReference>
<comment type="subunit">
    <text evidence="6">Part of the 50S ribosomal subunit.</text>
</comment>
<evidence type="ECO:0000313" key="8">
    <source>
        <dbReference type="Proteomes" id="UP000251485"/>
    </source>
</evidence>
<proteinExistence type="inferred from homology"/>
<keyword evidence="2 5" id="KW-0689">Ribosomal protein</keyword>
<evidence type="ECO:0000256" key="5">
    <source>
        <dbReference type="RuleBase" id="RU004005"/>
    </source>
</evidence>
<dbReference type="Pfam" id="PF00237">
    <property type="entry name" value="Ribosomal_L22"/>
    <property type="match status" value="1"/>
</dbReference>
<dbReference type="Gene3D" id="3.90.470.10">
    <property type="entry name" value="Ribosomal protein L22/L17"/>
    <property type="match status" value="1"/>
</dbReference>
<evidence type="ECO:0000256" key="1">
    <source>
        <dbReference type="ARBA" id="ARBA00009451"/>
    </source>
</evidence>
<reference evidence="7 8" key="1">
    <citation type="submission" date="2018-06" db="EMBL/GenBank/DDBJ databases">
        <authorList>
            <consortium name="Pathogen Informatics"/>
            <person name="Doyle S."/>
        </authorList>
    </citation>
    <scope>NUCLEOTIDE SEQUENCE [LARGE SCALE GENOMIC DNA]</scope>
    <source>
        <strain evidence="7 8">NCTC10975</strain>
    </source>
</reference>
<dbReference type="InterPro" id="IPR036394">
    <property type="entry name" value="Ribosomal_uL22_sf"/>
</dbReference>
<accession>A0A2X2CGJ2</accession>
<evidence type="ECO:0000313" key="7">
    <source>
        <dbReference type="EMBL" id="SPZ04826.1"/>
    </source>
</evidence>
<dbReference type="InterPro" id="IPR001063">
    <property type="entry name" value="Ribosomal_uL22"/>
</dbReference>
<dbReference type="GO" id="GO:1990904">
    <property type="term" value="C:ribonucleoprotein complex"/>
    <property type="evidence" value="ECO:0007669"/>
    <property type="project" value="UniProtKB-KW"/>
</dbReference>
<dbReference type="GO" id="GO:0003735">
    <property type="term" value="F:structural constituent of ribosome"/>
    <property type="evidence" value="ECO:0007669"/>
    <property type="project" value="InterPro"/>
</dbReference>
<sequence>METIAIHRHARSSAQKVRLVADLIRGKKVSQALGNSDPIPTRKLLV</sequence>
<dbReference type="GO" id="GO:0019843">
    <property type="term" value="F:rRNA binding"/>
    <property type="evidence" value="ECO:0007669"/>
    <property type="project" value="UniProtKB-KW"/>
</dbReference>
<organism evidence="7 8">
    <name type="scientific">Proteus mirabilis</name>
    <dbReference type="NCBI Taxonomy" id="584"/>
    <lineage>
        <taxon>Bacteria</taxon>
        <taxon>Pseudomonadati</taxon>
        <taxon>Pseudomonadota</taxon>
        <taxon>Gammaproteobacteria</taxon>
        <taxon>Enterobacterales</taxon>
        <taxon>Morganellaceae</taxon>
        <taxon>Proteus</taxon>
    </lineage>
</organism>
<comment type="similarity">
    <text evidence="1 5">Belongs to the universal ribosomal protein uL22 family.</text>
</comment>
<dbReference type="GO" id="GO:0005840">
    <property type="term" value="C:ribosome"/>
    <property type="evidence" value="ECO:0007669"/>
    <property type="project" value="UniProtKB-KW"/>
</dbReference>
<dbReference type="EMBL" id="UAUE01000048">
    <property type="protein sequence ID" value="SPZ04826.1"/>
    <property type="molecule type" value="Genomic_DNA"/>
</dbReference>
<dbReference type="AlphaFoldDB" id="A0A2X2CGJ2"/>
<protein>
    <recommendedName>
        <fullName evidence="4">50S ribosomal protein L22</fullName>
    </recommendedName>
</protein>
<keyword evidence="6" id="KW-0699">rRNA-binding</keyword>
<evidence type="ECO:0000256" key="3">
    <source>
        <dbReference type="ARBA" id="ARBA00023274"/>
    </source>
</evidence>
<evidence type="ECO:0000256" key="6">
    <source>
        <dbReference type="RuleBase" id="RU004006"/>
    </source>
</evidence>
<keyword evidence="6" id="KW-0694">RNA-binding</keyword>
<dbReference type="SUPFAM" id="SSF54843">
    <property type="entry name" value="Ribosomal protein L22"/>
    <property type="match status" value="1"/>
</dbReference>
<keyword evidence="3 5" id="KW-0687">Ribonucleoprotein</keyword>